<gene>
    <name evidence="2" type="ORF">EV192_120114</name>
</gene>
<reference evidence="2 3" key="1">
    <citation type="submission" date="2019-03" db="EMBL/GenBank/DDBJ databases">
        <title>Genomic Encyclopedia of Type Strains, Phase IV (KMG-IV): sequencing the most valuable type-strain genomes for metagenomic binning, comparative biology and taxonomic classification.</title>
        <authorList>
            <person name="Goeker M."/>
        </authorList>
    </citation>
    <scope>NUCLEOTIDE SEQUENCE [LARGE SCALE GENOMIC DNA]</scope>
    <source>
        <strain evidence="2 3">DSM 45934</strain>
    </source>
</reference>
<feature type="region of interest" description="Disordered" evidence="1">
    <location>
        <begin position="56"/>
        <end position="84"/>
    </location>
</feature>
<organism evidence="2 3">
    <name type="scientific">Actinocrispum wychmicini</name>
    <dbReference type="NCBI Taxonomy" id="1213861"/>
    <lineage>
        <taxon>Bacteria</taxon>
        <taxon>Bacillati</taxon>
        <taxon>Actinomycetota</taxon>
        <taxon>Actinomycetes</taxon>
        <taxon>Pseudonocardiales</taxon>
        <taxon>Pseudonocardiaceae</taxon>
        <taxon>Actinocrispum</taxon>
    </lineage>
</organism>
<dbReference type="AlphaFoldDB" id="A0A4R2IPK7"/>
<evidence type="ECO:0000313" key="3">
    <source>
        <dbReference type="Proteomes" id="UP000295680"/>
    </source>
</evidence>
<evidence type="ECO:0000256" key="1">
    <source>
        <dbReference type="SAM" id="MobiDB-lite"/>
    </source>
</evidence>
<proteinExistence type="predicted"/>
<sequence>MAQLQATLMSVSIVGIAEPHRSAVEAILRGARQGLFTVAEAELLIDRVRTHVTVSPLSNGDSLPAVGGGHTSGVLPAGPDRTHS</sequence>
<name>A0A4R2IPK7_9PSEU</name>
<protein>
    <submittedName>
        <fullName evidence="2">Uncharacterized protein</fullName>
    </submittedName>
</protein>
<accession>A0A4R2IPK7</accession>
<keyword evidence="3" id="KW-1185">Reference proteome</keyword>
<dbReference type="EMBL" id="SLWS01000020">
    <property type="protein sequence ID" value="TCO45928.1"/>
    <property type="molecule type" value="Genomic_DNA"/>
</dbReference>
<dbReference type="Proteomes" id="UP000295680">
    <property type="component" value="Unassembled WGS sequence"/>
</dbReference>
<comment type="caution">
    <text evidence="2">The sequence shown here is derived from an EMBL/GenBank/DDBJ whole genome shotgun (WGS) entry which is preliminary data.</text>
</comment>
<evidence type="ECO:0000313" key="2">
    <source>
        <dbReference type="EMBL" id="TCO45928.1"/>
    </source>
</evidence>